<name>S2J8N5_MUCC1</name>
<sequence>MPYNTRSKSNGDLGDQINSQQGQFVGQGQLAPGQSFDQALSGGQQPQQQAGYDQSQQGYGQQGQGQQYTGYDSNTGYANNNNNNNMSSQQNYGSDQQQQNNQGDESLADKVENMLEKLANKISGHKEPHSGNDTTTGTGGFSNH</sequence>
<evidence type="ECO:0000313" key="2">
    <source>
        <dbReference type="EMBL" id="EPB85999.1"/>
    </source>
</evidence>
<dbReference type="AlphaFoldDB" id="S2J8N5"/>
<evidence type="ECO:0000256" key="1">
    <source>
        <dbReference type="SAM" id="MobiDB-lite"/>
    </source>
</evidence>
<feature type="compositionally biased region" description="Polar residues" evidence="1">
    <location>
        <begin position="1"/>
        <end position="26"/>
    </location>
</feature>
<evidence type="ECO:0000313" key="3">
    <source>
        <dbReference type="Proteomes" id="UP000014254"/>
    </source>
</evidence>
<keyword evidence="3" id="KW-1185">Reference proteome</keyword>
<feature type="region of interest" description="Disordered" evidence="1">
    <location>
        <begin position="1"/>
        <end position="144"/>
    </location>
</feature>
<feature type="compositionally biased region" description="Low complexity" evidence="1">
    <location>
        <begin position="79"/>
        <end position="104"/>
    </location>
</feature>
<accession>S2J8N5</accession>
<feature type="compositionally biased region" description="Basic and acidic residues" evidence="1">
    <location>
        <begin position="107"/>
        <end position="130"/>
    </location>
</feature>
<organism evidence="2 3">
    <name type="scientific">Mucor circinelloides f. circinelloides (strain 1006PhL)</name>
    <name type="common">Mucormycosis agent</name>
    <name type="synonym">Calyptromyces circinelloides</name>
    <dbReference type="NCBI Taxonomy" id="1220926"/>
    <lineage>
        <taxon>Eukaryota</taxon>
        <taxon>Fungi</taxon>
        <taxon>Fungi incertae sedis</taxon>
        <taxon>Mucoromycota</taxon>
        <taxon>Mucoromycotina</taxon>
        <taxon>Mucoromycetes</taxon>
        <taxon>Mucorales</taxon>
        <taxon>Mucorineae</taxon>
        <taxon>Mucoraceae</taxon>
        <taxon>Mucor</taxon>
    </lineage>
</organism>
<gene>
    <name evidence="2" type="ORF">HMPREF1544_07243</name>
</gene>
<dbReference type="VEuPathDB" id="FungiDB:HMPREF1544_07243"/>
<dbReference type="OrthoDB" id="2281208at2759"/>
<proteinExistence type="predicted"/>
<dbReference type="OMA" id="NYGSDQQ"/>
<dbReference type="Proteomes" id="UP000014254">
    <property type="component" value="Unassembled WGS sequence"/>
</dbReference>
<dbReference type="InParanoid" id="S2J8N5"/>
<reference evidence="3" key="1">
    <citation type="submission" date="2013-05" db="EMBL/GenBank/DDBJ databases">
        <title>The Genome sequence of Mucor circinelloides f. circinelloides 1006PhL.</title>
        <authorList>
            <consortium name="The Broad Institute Genomics Platform"/>
            <person name="Cuomo C."/>
            <person name="Earl A."/>
            <person name="Findley K."/>
            <person name="Lee S.C."/>
            <person name="Walker B."/>
            <person name="Young S."/>
            <person name="Zeng Q."/>
            <person name="Gargeya S."/>
            <person name="Fitzgerald M."/>
            <person name="Haas B."/>
            <person name="Abouelleil A."/>
            <person name="Allen A.W."/>
            <person name="Alvarado L."/>
            <person name="Arachchi H.M."/>
            <person name="Berlin A.M."/>
            <person name="Chapman S.B."/>
            <person name="Gainer-Dewar J."/>
            <person name="Goldberg J."/>
            <person name="Griggs A."/>
            <person name="Gujja S."/>
            <person name="Hansen M."/>
            <person name="Howarth C."/>
            <person name="Imamovic A."/>
            <person name="Ireland A."/>
            <person name="Larimer J."/>
            <person name="McCowan C."/>
            <person name="Murphy C."/>
            <person name="Pearson M."/>
            <person name="Poon T.W."/>
            <person name="Priest M."/>
            <person name="Roberts A."/>
            <person name="Saif S."/>
            <person name="Shea T."/>
            <person name="Sisk P."/>
            <person name="Sykes S."/>
            <person name="Wortman J."/>
            <person name="Nusbaum C."/>
            <person name="Birren B."/>
        </authorList>
    </citation>
    <scope>NUCLEOTIDE SEQUENCE [LARGE SCALE GENOMIC DNA]</scope>
    <source>
        <strain evidence="3">1006PhL</strain>
    </source>
</reference>
<dbReference type="EMBL" id="KE123999">
    <property type="protein sequence ID" value="EPB85999.1"/>
    <property type="molecule type" value="Genomic_DNA"/>
</dbReference>
<protein>
    <submittedName>
        <fullName evidence="2">Uncharacterized protein</fullName>
    </submittedName>
</protein>
<feature type="compositionally biased region" description="Low complexity" evidence="1">
    <location>
        <begin position="42"/>
        <end position="71"/>
    </location>
</feature>